<dbReference type="EMBL" id="NBNE01004631">
    <property type="protein sequence ID" value="OWZ05057.1"/>
    <property type="molecule type" value="Genomic_DNA"/>
</dbReference>
<protein>
    <recommendedName>
        <fullName evidence="3">Copia type Polyprotein</fullName>
    </recommendedName>
</protein>
<evidence type="ECO:0008006" key="3">
    <source>
        <dbReference type="Google" id="ProtNLM"/>
    </source>
</evidence>
<dbReference type="Proteomes" id="UP000198211">
    <property type="component" value="Unassembled WGS sequence"/>
</dbReference>
<name>A0A225VJW6_9STRA</name>
<dbReference type="OrthoDB" id="125238at2759"/>
<accession>A0A225VJW6</accession>
<keyword evidence="2" id="KW-1185">Reference proteome</keyword>
<comment type="caution">
    <text evidence="1">The sequence shown here is derived from an EMBL/GenBank/DDBJ whole genome shotgun (WGS) entry which is preliminary data.</text>
</comment>
<proteinExistence type="predicted"/>
<sequence>MSDSGLPVSFWVDALVTAVYLKKEYSHAPYAHNKVGPSRIKFAPNCKVGFDLGYQEGRLGCKLYFPNVRATEYALDVLYNEDIEYKDRNTPEWEAAIRDLLYVDPISESNGHTQNKSCGSTERFQHLERIAPSTVNQGSRAGLNSAEELRWVEEKLREFNENADETHENVAQGFLEGPSTTKDQRCTVNDFRAGEDNDNSVFY</sequence>
<dbReference type="AlphaFoldDB" id="A0A225VJW6"/>
<evidence type="ECO:0000313" key="1">
    <source>
        <dbReference type="EMBL" id="OWZ05057.1"/>
    </source>
</evidence>
<organism evidence="1 2">
    <name type="scientific">Phytophthora megakarya</name>
    <dbReference type="NCBI Taxonomy" id="4795"/>
    <lineage>
        <taxon>Eukaryota</taxon>
        <taxon>Sar</taxon>
        <taxon>Stramenopiles</taxon>
        <taxon>Oomycota</taxon>
        <taxon>Peronosporomycetes</taxon>
        <taxon>Peronosporales</taxon>
        <taxon>Peronosporaceae</taxon>
        <taxon>Phytophthora</taxon>
    </lineage>
</organism>
<gene>
    <name evidence="1" type="ORF">PHMEG_00022929</name>
</gene>
<reference evidence="2" key="1">
    <citation type="submission" date="2017-03" db="EMBL/GenBank/DDBJ databases">
        <title>Phytopthora megakarya and P. palmivora, two closely related causual agents of cacao black pod achieved similar genome size and gene model numbers by different mechanisms.</title>
        <authorList>
            <person name="Ali S."/>
            <person name="Shao J."/>
            <person name="Larry D.J."/>
            <person name="Kronmiller B."/>
            <person name="Shen D."/>
            <person name="Strem M.D."/>
            <person name="Melnick R.L."/>
            <person name="Guiltinan M.J."/>
            <person name="Tyler B.M."/>
            <person name="Meinhardt L.W."/>
            <person name="Bailey B.A."/>
        </authorList>
    </citation>
    <scope>NUCLEOTIDE SEQUENCE [LARGE SCALE GENOMIC DNA]</scope>
    <source>
        <strain evidence="2">zdho120</strain>
    </source>
</reference>
<evidence type="ECO:0000313" key="2">
    <source>
        <dbReference type="Proteomes" id="UP000198211"/>
    </source>
</evidence>